<dbReference type="KEGG" id="abac:LuPra_00457"/>
<dbReference type="InterPro" id="IPR000801">
    <property type="entry name" value="Esterase-like"/>
</dbReference>
<feature type="compositionally biased region" description="Low complexity" evidence="1">
    <location>
        <begin position="1"/>
        <end position="23"/>
    </location>
</feature>
<dbReference type="PANTHER" id="PTHR48098:SF3">
    <property type="entry name" value="IRON(III) ENTEROBACTIN ESTERASE"/>
    <property type="match status" value="1"/>
</dbReference>
<dbReference type="EMBL" id="CP015136">
    <property type="protein sequence ID" value="AMY07290.1"/>
    <property type="molecule type" value="Genomic_DNA"/>
</dbReference>
<evidence type="ECO:0000256" key="1">
    <source>
        <dbReference type="SAM" id="MobiDB-lite"/>
    </source>
</evidence>
<evidence type="ECO:0000313" key="3">
    <source>
        <dbReference type="Proteomes" id="UP000076079"/>
    </source>
</evidence>
<dbReference type="Pfam" id="PF00756">
    <property type="entry name" value="Esterase"/>
    <property type="match status" value="1"/>
</dbReference>
<name>A0A143PG98_LUTPR</name>
<evidence type="ECO:0000313" key="2">
    <source>
        <dbReference type="EMBL" id="AMY07290.1"/>
    </source>
</evidence>
<organism evidence="2 3">
    <name type="scientific">Luteitalea pratensis</name>
    <dbReference type="NCBI Taxonomy" id="1855912"/>
    <lineage>
        <taxon>Bacteria</taxon>
        <taxon>Pseudomonadati</taxon>
        <taxon>Acidobacteriota</taxon>
        <taxon>Vicinamibacteria</taxon>
        <taxon>Vicinamibacterales</taxon>
        <taxon>Vicinamibacteraceae</taxon>
        <taxon>Luteitalea</taxon>
    </lineage>
</organism>
<dbReference type="AlphaFoldDB" id="A0A143PG98"/>
<sequence>MSMLAGVGPVAGQAAPAQPAVVQEPPPRLRPTPPTRDPATPGFVQATDLPDGTVPPADRNGNFIVGPTHTAAPETVAIAAVPKGTVHEFTVTAAESTVYPTGIARDAGTFGVPDPANPARLEVPTSRPAPWTRKVTVFVPQQYVAGTPAPFIVGADGPDPMLFTTLENLIAQKRIPVMIGISIGNGGGDAQGSQRGLEYDTLSPRYAEFVEQDVLPQVEKRFNVRLTKDPEARATMGCSSGASAALSMAWYRTDLYHRVLSYSGTYVNQQWPWNPDTPQGAWGYHARIVPESPRKPLRIWMHVGDRDLYNPNIMRDDMHDWVVANERLAAVLAAKGYPYQFVFVKNAGHCDRAVKAQTLPQALEWLWREK</sequence>
<dbReference type="Proteomes" id="UP000076079">
    <property type="component" value="Chromosome"/>
</dbReference>
<dbReference type="PATRIC" id="fig|1813736.3.peg.478"/>
<dbReference type="InterPro" id="IPR029058">
    <property type="entry name" value="AB_hydrolase_fold"/>
</dbReference>
<dbReference type="SUPFAM" id="SSF53474">
    <property type="entry name" value="alpha/beta-Hydrolases"/>
    <property type="match status" value="1"/>
</dbReference>
<protein>
    <submittedName>
        <fullName evidence="2">Enterobactin/ferric enterobactin esterase</fullName>
    </submittedName>
</protein>
<accession>A0A143PG98</accession>
<dbReference type="InterPro" id="IPR050583">
    <property type="entry name" value="Mycobacterial_A85_antigen"/>
</dbReference>
<dbReference type="STRING" id="1855912.LuPra_00457"/>
<gene>
    <name evidence="2" type="ORF">LuPra_00457</name>
</gene>
<feature type="compositionally biased region" description="Pro residues" evidence="1">
    <location>
        <begin position="24"/>
        <end position="36"/>
    </location>
</feature>
<proteinExistence type="predicted"/>
<dbReference type="Gene3D" id="3.40.50.1820">
    <property type="entry name" value="alpha/beta hydrolase"/>
    <property type="match status" value="1"/>
</dbReference>
<reference evidence="3" key="2">
    <citation type="submission" date="2016-04" db="EMBL/GenBank/DDBJ databases">
        <title>First Complete Genome Sequence of a Subdivision 6 Acidobacterium.</title>
        <authorList>
            <person name="Huang S."/>
            <person name="Vieira S."/>
            <person name="Bunk B."/>
            <person name="Riedel T."/>
            <person name="Sproeer C."/>
            <person name="Overmann J."/>
        </authorList>
    </citation>
    <scope>NUCLEOTIDE SEQUENCE [LARGE SCALE GENOMIC DNA]</scope>
    <source>
        <strain evidence="3">DSM 100886 HEG_-6_39</strain>
    </source>
</reference>
<dbReference type="PANTHER" id="PTHR48098">
    <property type="entry name" value="ENTEROCHELIN ESTERASE-RELATED"/>
    <property type="match status" value="1"/>
</dbReference>
<reference evidence="2 3" key="1">
    <citation type="journal article" date="2016" name="Genome Announc.">
        <title>First Complete Genome Sequence of a Subdivision 6 Acidobacterium Strain.</title>
        <authorList>
            <person name="Huang S."/>
            <person name="Vieira S."/>
            <person name="Bunk B."/>
            <person name="Riedel T."/>
            <person name="Sproer C."/>
            <person name="Overmann J."/>
        </authorList>
    </citation>
    <scope>NUCLEOTIDE SEQUENCE [LARGE SCALE GENOMIC DNA]</scope>
    <source>
        <strain evidence="3">DSM 100886 HEG_-6_39</strain>
    </source>
</reference>
<feature type="region of interest" description="Disordered" evidence="1">
    <location>
        <begin position="1"/>
        <end position="41"/>
    </location>
</feature>
<keyword evidence="3" id="KW-1185">Reference proteome</keyword>